<proteinExistence type="predicted"/>
<feature type="transmembrane region" description="Helical" evidence="1">
    <location>
        <begin position="241"/>
        <end position="262"/>
    </location>
</feature>
<organism evidence="2 3">
    <name type="scientific">Streptomyces tardus</name>
    <dbReference type="NCBI Taxonomy" id="2780544"/>
    <lineage>
        <taxon>Bacteria</taxon>
        <taxon>Bacillati</taxon>
        <taxon>Actinomycetota</taxon>
        <taxon>Actinomycetes</taxon>
        <taxon>Kitasatosporales</taxon>
        <taxon>Streptomycetaceae</taxon>
        <taxon>Streptomyces</taxon>
    </lineage>
</organism>
<reference evidence="2" key="1">
    <citation type="submission" date="2021-06" db="EMBL/GenBank/DDBJ databases">
        <title>Sequencing of actinobacteria type strains.</title>
        <authorList>
            <person name="Nguyen G.-S."/>
            <person name="Wentzel A."/>
        </authorList>
    </citation>
    <scope>NUCLEOTIDE SEQUENCE</scope>
    <source>
        <strain evidence="2">P38-E01</strain>
    </source>
</reference>
<dbReference type="EMBL" id="JAELVF020000001">
    <property type="protein sequence ID" value="MBU7597527.1"/>
    <property type="molecule type" value="Genomic_DNA"/>
</dbReference>
<evidence type="ECO:0000313" key="3">
    <source>
        <dbReference type="Proteomes" id="UP000694501"/>
    </source>
</evidence>
<keyword evidence="1" id="KW-0472">Membrane</keyword>
<feature type="transmembrane region" description="Helical" evidence="1">
    <location>
        <begin position="302"/>
        <end position="321"/>
    </location>
</feature>
<evidence type="ECO:0000313" key="2">
    <source>
        <dbReference type="EMBL" id="MBU7597527.1"/>
    </source>
</evidence>
<feature type="transmembrane region" description="Helical" evidence="1">
    <location>
        <begin position="184"/>
        <end position="206"/>
    </location>
</feature>
<sequence>MGGAVTPRAALLMFGVLLLQLAFVASYIGAFHRPDPHRVPIDVVAPDRSRPELERRLDGLDGRPLDVVRGTSDRESAERRLRQREVDGVYVVDPGGRTDTLLVATAAGSSTAQALEEVFDRVQREEDRQLRTEDLVPAGTGDSRGLSAFYLAIGWCVGGYLSAAVLAMSYGARPSTVRRAGVRLAAVAVYSLLAGLGGALIAGPLLDALPGGVLPMAGLGVLTVFAVGAATLALQSLAGTVGIGLAILLVVVLGNPSAGGAYGGPLLPTFWREIGPLLPTGAATWSARSIAYFQNSALGGPLLVLGAWAAAGVVLTLLFTLRHRRRAKEDALKPSWAR</sequence>
<gene>
    <name evidence="2" type="ORF">JGS22_007795</name>
</gene>
<keyword evidence="1" id="KW-0812">Transmembrane</keyword>
<feature type="transmembrane region" description="Helical" evidence="1">
    <location>
        <begin position="212"/>
        <end position="234"/>
    </location>
</feature>
<feature type="transmembrane region" description="Helical" evidence="1">
    <location>
        <begin position="148"/>
        <end position="172"/>
    </location>
</feature>
<accession>A0A949JCJ3</accession>
<dbReference type="AlphaFoldDB" id="A0A949JCJ3"/>
<evidence type="ECO:0000256" key="1">
    <source>
        <dbReference type="SAM" id="Phobius"/>
    </source>
</evidence>
<keyword evidence="1" id="KW-1133">Transmembrane helix</keyword>
<name>A0A949JCJ3_9ACTN</name>
<protein>
    <submittedName>
        <fullName evidence="2">ABC transporter permease</fullName>
    </submittedName>
</protein>
<dbReference type="Proteomes" id="UP000694501">
    <property type="component" value="Unassembled WGS sequence"/>
</dbReference>
<keyword evidence="3" id="KW-1185">Reference proteome</keyword>
<comment type="caution">
    <text evidence="2">The sequence shown here is derived from an EMBL/GenBank/DDBJ whole genome shotgun (WGS) entry which is preliminary data.</text>
</comment>